<evidence type="ECO:0000313" key="7">
    <source>
        <dbReference type="EMBL" id="GAA3689857.1"/>
    </source>
</evidence>
<feature type="transmembrane region" description="Helical" evidence="5">
    <location>
        <begin position="48"/>
        <end position="65"/>
    </location>
</feature>
<dbReference type="EMBL" id="BAABEO010000019">
    <property type="protein sequence ID" value="GAA3689857.1"/>
    <property type="molecule type" value="Genomic_DNA"/>
</dbReference>
<dbReference type="InterPro" id="IPR002810">
    <property type="entry name" value="NfeD-like_C"/>
</dbReference>
<dbReference type="InterPro" id="IPR012340">
    <property type="entry name" value="NA-bd_OB-fold"/>
</dbReference>
<evidence type="ECO:0000256" key="4">
    <source>
        <dbReference type="ARBA" id="ARBA00023136"/>
    </source>
</evidence>
<evidence type="ECO:0000256" key="1">
    <source>
        <dbReference type="ARBA" id="ARBA00004141"/>
    </source>
</evidence>
<evidence type="ECO:0000256" key="5">
    <source>
        <dbReference type="SAM" id="Phobius"/>
    </source>
</evidence>
<keyword evidence="2 5" id="KW-0812">Transmembrane</keyword>
<evidence type="ECO:0000313" key="8">
    <source>
        <dbReference type="Proteomes" id="UP001500752"/>
    </source>
</evidence>
<comment type="subcellular location">
    <subcellularLocation>
        <location evidence="1">Membrane</location>
        <topology evidence="1">Multi-pass membrane protein</topology>
    </subcellularLocation>
</comment>
<protein>
    <submittedName>
        <fullName evidence="7">NfeD family protein</fullName>
    </submittedName>
</protein>
<name>A0ABP7CL52_9MICC</name>
<dbReference type="PANTHER" id="PTHR33507">
    <property type="entry name" value="INNER MEMBRANE PROTEIN YBBJ"/>
    <property type="match status" value="1"/>
</dbReference>
<dbReference type="InterPro" id="IPR052165">
    <property type="entry name" value="Membrane_assoc_protease"/>
</dbReference>
<feature type="domain" description="NfeD-like C-terminal" evidence="6">
    <location>
        <begin position="107"/>
        <end position="163"/>
    </location>
</feature>
<dbReference type="Proteomes" id="UP001500752">
    <property type="component" value="Unassembled WGS sequence"/>
</dbReference>
<feature type="transmembrane region" description="Helical" evidence="5">
    <location>
        <begin position="20"/>
        <end position="41"/>
    </location>
</feature>
<comment type="caution">
    <text evidence="7">The sequence shown here is derived from an EMBL/GenBank/DDBJ whole genome shotgun (WGS) entry which is preliminary data.</text>
</comment>
<accession>A0ABP7CL52</accession>
<evidence type="ECO:0000256" key="3">
    <source>
        <dbReference type="ARBA" id="ARBA00022989"/>
    </source>
</evidence>
<reference evidence="8" key="1">
    <citation type="journal article" date="2019" name="Int. J. Syst. Evol. Microbiol.">
        <title>The Global Catalogue of Microorganisms (GCM) 10K type strain sequencing project: providing services to taxonomists for standard genome sequencing and annotation.</title>
        <authorList>
            <consortium name="The Broad Institute Genomics Platform"/>
            <consortium name="The Broad Institute Genome Sequencing Center for Infectious Disease"/>
            <person name="Wu L."/>
            <person name="Ma J."/>
        </authorList>
    </citation>
    <scope>NUCLEOTIDE SEQUENCE [LARGE SCALE GENOMIC DNA]</scope>
    <source>
        <strain evidence="8">JCM 30742</strain>
    </source>
</reference>
<dbReference type="PANTHER" id="PTHR33507:SF3">
    <property type="entry name" value="INNER MEMBRANE PROTEIN YBBJ"/>
    <property type="match status" value="1"/>
</dbReference>
<feature type="transmembrane region" description="Helical" evidence="5">
    <location>
        <begin position="71"/>
        <end position="88"/>
    </location>
</feature>
<keyword evidence="3 5" id="KW-1133">Transmembrane helix</keyword>
<keyword evidence="4 5" id="KW-0472">Membrane</keyword>
<dbReference type="Gene3D" id="2.40.50.140">
    <property type="entry name" value="Nucleic acid-binding proteins"/>
    <property type="match status" value="1"/>
</dbReference>
<keyword evidence="8" id="KW-1185">Reference proteome</keyword>
<proteinExistence type="predicted"/>
<gene>
    <name evidence="7" type="ORF">GCM10023081_29120</name>
</gene>
<evidence type="ECO:0000256" key="2">
    <source>
        <dbReference type="ARBA" id="ARBA00022692"/>
    </source>
</evidence>
<sequence>MEGSEDPPGPHGNIGEDNMFEWIVANGWVFWLAVFLILAIVEMMSLDLYFIMLAGGALGAVFVALAGGPFWLQTLVFCVLALAMILFLRPLAIKHLHKGPPGLRTNVDRLIGEDALVLEPTSRIAGSAKIGGETWSARSEDDAPLEPGTYGTVLRIDGATAYITVRGRTSATDAGAEG</sequence>
<organism evidence="7 8">
    <name type="scientific">Arthrobacter ginkgonis</name>
    <dbReference type="NCBI Taxonomy" id="1630594"/>
    <lineage>
        <taxon>Bacteria</taxon>
        <taxon>Bacillati</taxon>
        <taxon>Actinomycetota</taxon>
        <taxon>Actinomycetes</taxon>
        <taxon>Micrococcales</taxon>
        <taxon>Micrococcaceae</taxon>
        <taxon>Arthrobacter</taxon>
    </lineage>
</organism>
<evidence type="ECO:0000259" key="6">
    <source>
        <dbReference type="Pfam" id="PF01957"/>
    </source>
</evidence>
<dbReference type="Pfam" id="PF01957">
    <property type="entry name" value="NfeD"/>
    <property type="match status" value="1"/>
</dbReference>